<keyword evidence="2" id="KW-0067">ATP-binding</keyword>
<evidence type="ECO:0000313" key="4">
    <source>
        <dbReference type="EMBL" id="QCI64788.1"/>
    </source>
</evidence>
<dbReference type="PROSITE" id="PS00455">
    <property type="entry name" value="AMP_BINDING"/>
    <property type="match status" value="1"/>
</dbReference>
<feature type="domain" description="AMP-dependent synthetase/ligase" evidence="3">
    <location>
        <begin position="30"/>
        <end position="447"/>
    </location>
</feature>
<dbReference type="GO" id="GO:0016020">
    <property type="term" value="C:membrane"/>
    <property type="evidence" value="ECO:0007669"/>
    <property type="project" value="TreeGrafter"/>
</dbReference>
<dbReference type="InterPro" id="IPR042099">
    <property type="entry name" value="ANL_N_sf"/>
</dbReference>
<dbReference type="AlphaFoldDB" id="A0A4D7B2F5"/>
<evidence type="ECO:0000256" key="1">
    <source>
        <dbReference type="ARBA" id="ARBA00022741"/>
    </source>
</evidence>
<organism evidence="4 5">
    <name type="scientific">Phreatobacter stygius</name>
    <dbReference type="NCBI Taxonomy" id="1940610"/>
    <lineage>
        <taxon>Bacteria</taxon>
        <taxon>Pseudomonadati</taxon>
        <taxon>Pseudomonadota</taxon>
        <taxon>Alphaproteobacteria</taxon>
        <taxon>Hyphomicrobiales</taxon>
        <taxon>Phreatobacteraceae</taxon>
        <taxon>Phreatobacter</taxon>
    </lineage>
</organism>
<name>A0A4D7B2F5_9HYPH</name>
<keyword evidence="5" id="KW-1185">Reference proteome</keyword>
<evidence type="ECO:0000256" key="2">
    <source>
        <dbReference type="ARBA" id="ARBA00022840"/>
    </source>
</evidence>
<dbReference type="InterPro" id="IPR000873">
    <property type="entry name" value="AMP-dep_synth/lig_dom"/>
</dbReference>
<keyword evidence="4" id="KW-0436">Ligase</keyword>
<dbReference type="Proteomes" id="UP000298781">
    <property type="component" value="Chromosome"/>
</dbReference>
<protein>
    <submittedName>
        <fullName evidence="4">Long-chain fatty acid--CoA ligase</fullName>
    </submittedName>
</protein>
<dbReference type="GO" id="GO:0005524">
    <property type="term" value="F:ATP binding"/>
    <property type="evidence" value="ECO:0007669"/>
    <property type="project" value="UniProtKB-KW"/>
</dbReference>
<dbReference type="RefSeq" id="WP_136960239.1">
    <property type="nucleotide sequence ID" value="NZ_CP039690.1"/>
</dbReference>
<dbReference type="Gene3D" id="3.40.50.12780">
    <property type="entry name" value="N-terminal domain of ligase-like"/>
    <property type="match status" value="1"/>
</dbReference>
<accession>A0A4D7B2F5</accession>
<reference evidence="4 5" key="1">
    <citation type="submission" date="2019-04" db="EMBL/GenBank/DDBJ databases">
        <title>Phreatobacter aquaticus sp. nov.</title>
        <authorList>
            <person name="Choi A."/>
        </authorList>
    </citation>
    <scope>NUCLEOTIDE SEQUENCE [LARGE SCALE GENOMIC DNA]</scope>
    <source>
        <strain evidence="4 5">KCTC 52518</strain>
    </source>
</reference>
<dbReference type="InterPro" id="IPR020845">
    <property type="entry name" value="AMP-binding_CS"/>
</dbReference>
<dbReference type="Pfam" id="PF23562">
    <property type="entry name" value="AMP-binding_C_3"/>
    <property type="match status" value="1"/>
</dbReference>
<evidence type="ECO:0000259" key="3">
    <source>
        <dbReference type="Pfam" id="PF00501"/>
    </source>
</evidence>
<dbReference type="PANTHER" id="PTHR43272">
    <property type="entry name" value="LONG-CHAIN-FATTY-ACID--COA LIGASE"/>
    <property type="match status" value="1"/>
</dbReference>
<dbReference type="KEGG" id="pstg:E8M01_11475"/>
<dbReference type="OrthoDB" id="9803968at2"/>
<proteinExistence type="predicted"/>
<dbReference type="PANTHER" id="PTHR43272:SF33">
    <property type="entry name" value="AMP-BINDING DOMAIN-CONTAINING PROTEIN-RELATED"/>
    <property type="match status" value="1"/>
</dbReference>
<sequence length="650" mass="71237">MNAPLTKLPVPVSWAKHADGQPATLVAALARNAAESGDRVAFRERKYGVWQELNWREVLAEVLAMAVALEARGLAPGAALIVIGDNRPRLYFSMLAANVLRAFPSPVYPDVPLDELVVSTRHGAPIIAVAEDQEQVDKLLDLRARIGRPTTIIYDDPRGLGTYADAGIVSFEAVIAEGRARLEREPGLAAELIGRAGPDDVTVLLHSSGTTGQPKGIPLSHRNVTRGVLNAAESGYFHAHEELFAYLPTAWVGDFVFTLGAGLMMVATINIPERQETVMHDLREVAPTFYLAAPRAWDQMLTRIQVGMKNSTPLKRKLFDIFMPHAVALERKRLAGGQPSIGERLINGVGEVLVYAPLRDYLGLGRAERAFTGGEALGEDTFLFFRALGIKLKQFYGQTETCALTAAQAEGRVKLHTVGRPMAGVELKIDESGEILVKSPSVISGYFDDAEGTAKAIVDGWLHTGDAGFIDEDGDLIVLGRVSEVVRTAAGERYIPNFIENRLKFSPYIRNVAVIGAGRDRLTAIVCIDFDAVGHWAEERRISYTSYADLSQKPEVMDLIGTVVAHVNTLQPEGLRVRRFVNLHKDFDADDGEITRTRKLRRNVIETTYGALIHALYGTERQTVFDAAITYESGEHGMIRRTLTISEVPV</sequence>
<dbReference type="EMBL" id="CP039690">
    <property type="protein sequence ID" value="QCI64788.1"/>
    <property type="molecule type" value="Genomic_DNA"/>
</dbReference>
<gene>
    <name evidence="4" type="ORF">E8M01_11475</name>
</gene>
<dbReference type="Pfam" id="PF00501">
    <property type="entry name" value="AMP-binding"/>
    <property type="match status" value="1"/>
</dbReference>
<dbReference type="GO" id="GO:0004467">
    <property type="term" value="F:long-chain fatty acid-CoA ligase activity"/>
    <property type="evidence" value="ECO:0007669"/>
    <property type="project" value="TreeGrafter"/>
</dbReference>
<evidence type="ECO:0000313" key="5">
    <source>
        <dbReference type="Proteomes" id="UP000298781"/>
    </source>
</evidence>
<keyword evidence="1" id="KW-0547">Nucleotide-binding</keyword>
<dbReference type="SUPFAM" id="SSF56801">
    <property type="entry name" value="Acetyl-CoA synthetase-like"/>
    <property type="match status" value="1"/>
</dbReference>